<evidence type="ECO:0000313" key="3">
    <source>
        <dbReference type="Proteomes" id="UP000187172"/>
    </source>
</evidence>
<sequence>MTEFGQLLTLHRHFQQHQIHGIPVQVLRQGVHVDIGTITSFTKHFVEIQGTLYNRNLYTFVSTPGY</sequence>
<keyword evidence="3" id="KW-1185">Reference proteome</keyword>
<evidence type="ECO:0000313" key="1">
    <source>
        <dbReference type="EMBL" id="MBB3131977.1"/>
    </source>
</evidence>
<proteinExistence type="predicted"/>
<reference evidence="1 4" key="2">
    <citation type="submission" date="2020-08" db="EMBL/GenBank/DDBJ databases">
        <title>Genomic Encyclopedia of Type Strains, Phase III (KMG-III): the genomes of soil and plant-associated and newly described type strains.</title>
        <authorList>
            <person name="Whitman W."/>
        </authorList>
    </citation>
    <scope>NUCLEOTIDE SEQUENCE [LARGE SCALE GENOMIC DNA]</scope>
    <source>
        <strain evidence="1 4">CECT 5831</strain>
    </source>
</reference>
<dbReference type="EMBL" id="JACHXJ010000010">
    <property type="protein sequence ID" value="MBB3131977.1"/>
    <property type="molecule type" value="Genomic_DNA"/>
</dbReference>
<organism evidence="2 3">
    <name type="scientific">Paenibacillus rhizosphaerae</name>
    <dbReference type="NCBI Taxonomy" id="297318"/>
    <lineage>
        <taxon>Bacteria</taxon>
        <taxon>Bacillati</taxon>
        <taxon>Bacillota</taxon>
        <taxon>Bacilli</taxon>
        <taxon>Bacillales</taxon>
        <taxon>Paenibacillaceae</taxon>
        <taxon>Paenibacillus</taxon>
    </lineage>
</organism>
<evidence type="ECO:0000313" key="2">
    <source>
        <dbReference type="EMBL" id="OMF45944.1"/>
    </source>
</evidence>
<dbReference type="RefSeq" id="WP_076176662.1">
    <property type="nucleotide sequence ID" value="NZ_JACHXJ010000010.1"/>
</dbReference>
<reference evidence="2 3" key="1">
    <citation type="submission" date="2016-11" db="EMBL/GenBank/DDBJ databases">
        <title>Paenibacillus species isolates.</title>
        <authorList>
            <person name="Beno S.M."/>
        </authorList>
    </citation>
    <scope>NUCLEOTIDE SEQUENCE [LARGE SCALE GENOMIC DNA]</scope>
    <source>
        <strain evidence="2 3">FSL R5-0378</strain>
    </source>
</reference>
<dbReference type="STRING" id="297318.BK138_33130"/>
<protein>
    <recommendedName>
        <fullName evidence="5">DUF2642 domain-containing protein</fullName>
    </recommendedName>
</protein>
<evidence type="ECO:0008006" key="5">
    <source>
        <dbReference type="Google" id="ProtNLM"/>
    </source>
</evidence>
<dbReference type="Proteomes" id="UP000187172">
    <property type="component" value="Unassembled WGS sequence"/>
</dbReference>
<accession>A0A1R1E286</accession>
<gene>
    <name evidence="2" type="ORF">BK138_33130</name>
    <name evidence="1" type="ORF">FHS19_006703</name>
</gene>
<comment type="caution">
    <text evidence="2">The sequence shown here is derived from an EMBL/GenBank/DDBJ whole genome shotgun (WGS) entry which is preliminary data.</text>
</comment>
<dbReference type="EMBL" id="MRTP01000021">
    <property type="protein sequence ID" value="OMF45944.1"/>
    <property type="molecule type" value="Genomic_DNA"/>
</dbReference>
<dbReference type="Proteomes" id="UP000517523">
    <property type="component" value="Unassembled WGS sequence"/>
</dbReference>
<dbReference type="AlphaFoldDB" id="A0A1R1E286"/>
<name>A0A1R1E286_9BACL</name>
<evidence type="ECO:0000313" key="4">
    <source>
        <dbReference type="Proteomes" id="UP000517523"/>
    </source>
</evidence>